<evidence type="ECO:0000256" key="2">
    <source>
        <dbReference type="SAM" id="MobiDB-lite"/>
    </source>
</evidence>
<evidence type="ECO:0000259" key="4">
    <source>
        <dbReference type="PROSITE" id="PS51029"/>
    </source>
</evidence>
<feature type="domain" description="MADF" evidence="4">
    <location>
        <begin position="13"/>
        <end position="102"/>
    </location>
</feature>
<dbReference type="PROSITE" id="PS51029">
    <property type="entry name" value="MADF"/>
    <property type="match status" value="1"/>
</dbReference>
<evidence type="ECO:0000259" key="3">
    <source>
        <dbReference type="PROSITE" id="PS50090"/>
    </source>
</evidence>
<dbReference type="PROSITE" id="PS50090">
    <property type="entry name" value="MYB_LIKE"/>
    <property type="match status" value="1"/>
</dbReference>
<dbReference type="SUPFAM" id="SSF46689">
    <property type="entry name" value="Homeodomain-like"/>
    <property type="match status" value="1"/>
</dbReference>
<proteinExistence type="predicted"/>
<dbReference type="InParanoid" id="A0A482XPC6"/>
<dbReference type="PROSITE" id="PS51294">
    <property type="entry name" value="HTH_MYB"/>
    <property type="match status" value="1"/>
</dbReference>
<feature type="domain" description="Myb-like" evidence="3">
    <location>
        <begin position="1"/>
        <end position="64"/>
    </location>
</feature>
<feature type="region of interest" description="Disordered" evidence="2">
    <location>
        <begin position="146"/>
        <end position="167"/>
    </location>
</feature>
<dbReference type="InterPro" id="IPR001005">
    <property type="entry name" value="SANT/Myb"/>
</dbReference>
<dbReference type="AlphaFoldDB" id="A0A482XPC6"/>
<gene>
    <name evidence="6" type="ORF">LSTR_LSTR005986</name>
</gene>
<feature type="compositionally biased region" description="Polar residues" evidence="2">
    <location>
        <begin position="146"/>
        <end position="159"/>
    </location>
</feature>
<dbReference type="InterPro" id="IPR006578">
    <property type="entry name" value="MADF-dom"/>
</dbReference>
<evidence type="ECO:0000259" key="5">
    <source>
        <dbReference type="PROSITE" id="PS51294"/>
    </source>
</evidence>
<protein>
    <submittedName>
        <fullName evidence="6">Uncharacterized protein</fullName>
    </submittedName>
</protein>
<dbReference type="SMART" id="SM00595">
    <property type="entry name" value="MADF"/>
    <property type="match status" value="1"/>
</dbReference>
<dbReference type="InterPro" id="IPR009057">
    <property type="entry name" value="Homeodomain-like_sf"/>
</dbReference>
<dbReference type="InterPro" id="IPR017930">
    <property type="entry name" value="Myb_dom"/>
</dbReference>
<sequence length="269" mass="31356">MSEIKFKDMEDEMLIDLVAENPPLYNPQVESYKDVFVRENIWKDIAEKMNRTDVDCRRRWKYIRDSYNRFKRKRKMTSRSVPAKNSKWELFERLQFLEQESAETPIFPPVSDRATASNMSFETVVPSPMSNEEPEIHFNIEENQYTSAQPSTKSTSQPPVKNRKKVKDEFSTYLKKRDNKRQVYFQELNALKETDDVVDTFGNHAKSVLRKLNPRLQIEAREEILNILTKYELLQIEQECSISSAPLTLDGHSFASAVYASSSSSTSSN</sequence>
<feature type="domain" description="HTH myb-type" evidence="5">
    <location>
        <begin position="42"/>
        <end position="67"/>
    </location>
</feature>
<comment type="caution">
    <text evidence="6">The sequence shown here is derived from an EMBL/GenBank/DDBJ whole genome shotgun (WGS) entry which is preliminary data.</text>
</comment>
<evidence type="ECO:0000313" key="6">
    <source>
        <dbReference type="EMBL" id="RZF47722.1"/>
    </source>
</evidence>
<evidence type="ECO:0000256" key="1">
    <source>
        <dbReference type="ARBA" id="ARBA00004123"/>
    </source>
</evidence>
<keyword evidence="7" id="KW-1185">Reference proteome</keyword>
<dbReference type="OrthoDB" id="6619674at2759"/>
<name>A0A482XPC6_LAOST</name>
<dbReference type="PANTHER" id="PTHR12243">
    <property type="entry name" value="MADF DOMAIN TRANSCRIPTION FACTOR"/>
    <property type="match status" value="1"/>
</dbReference>
<comment type="subcellular location">
    <subcellularLocation>
        <location evidence="1">Nucleus</location>
    </subcellularLocation>
</comment>
<dbReference type="GO" id="GO:0005634">
    <property type="term" value="C:nucleus"/>
    <property type="evidence" value="ECO:0007669"/>
    <property type="project" value="UniProtKB-SubCell"/>
</dbReference>
<dbReference type="Proteomes" id="UP000291343">
    <property type="component" value="Unassembled WGS sequence"/>
</dbReference>
<evidence type="ECO:0000313" key="7">
    <source>
        <dbReference type="Proteomes" id="UP000291343"/>
    </source>
</evidence>
<accession>A0A482XPC6</accession>
<dbReference type="Pfam" id="PF10545">
    <property type="entry name" value="MADF_DNA_bdg"/>
    <property type="match status" value="1"/>
</dbReference>
<dbReference type="EMBL" id="QKKF02003370">
    <property type="protein sequence ID" value="RZF47722.1"/>
    <property type="molecule type" value="Genomic_DNA"/>
</dbReference>
<dbReference type="PANTHER" id="PTHR12243:SF67">
    <property type="entry name" value="COREPRESSOR OF PANGOLIN, ISOFORM A-RELATED"/>
    <property type="match status" value="1"/>
</dbReference>
<dbReference type="SMART" id="SM00717">
    <property type="entry name" value="SANT"/>
    <property type="match status" value="1"/>
</dbReference>
<organism evidence="6 7">
    <name type="scientific">Laodelphax striatellus</name>
    <name type="common">Small brown planthopper</name>
    <name type="synonym">Delphax striatella</name>
    <dbReference type="NCBI Taxonomy" id="195883"/>
    <lineage>
        <taxon>Eukaryota</taxon>
        <taxon>Metazoa</taxon>
        <taxon>Ecdysozoa</taxon>
        <taxon>Arthropoda</taxon>
        <taxon>Hexapoda</taxon>
        <taxon>Insecta</taxon>
        <taxon>Pterygota</taxon>
        <taxon>Neoptera</taxon>
        <taxon>Paraneoptera</taxon>
        <taxon>Hemiptera</taxon>
        <taxon>Auchenorrhyncha</taxon>
        <taxon>Fulgoroidea</taxon>
        <taxon>Delphacidae</taxon>
        <taxon>Criomorphinae</taxon>
        <taxon>Laodelphax</taxon>
    </lineage>
</organism>
<dbReference type="Gene3D" id="1.10.10.60">
    <property type="entry name" value="Homeodomain-like"/>
    <property type="match status" value="1"/>
</dbReference>
<dbReference type="CDD" id="cd00167">
    <property type="entry name" value="SANT"/>
    <property type="match status" value="1"/>
</dbReference>
<reference evidence="6 7" key="1">
    <citation type="journal article" date="2017" name="Gigascience">
        <title>Genome sequence of the small brown planthopper, Laodelphax striatellus.</title>
        <authorList>
            <person name="Zhu J."/>
            <person name="Jiang F."/>
            <person name="Wang X."/>
            <person name="Yang P."/>
            <person name="Bao Y."/>
            <person name="Zhao W."/>
            <person name="Wang W."/>
            <person name="Lu H."/>
            <person name="Wang Q."/>
            <person name="Cui N."/>
            <person name="Li J."/>
            <person name="Chen X."/>
            <person name="Luo L."/>
            <person name="Yu J."/>
            <person name="Kang L."/>
            <person name="Cui F."/>
        </authorList>
    </citation>
    <scope>NUCLEOTIDE SEQUENCE [LARGE SCALE GENOMIC DNA]</scope>
    <source>
        <strain evidence="6">Lst14</strain>
    </source>
</reference>
<dbReference type="InterPro" id="IPR039353">
    <property type="entry name" value="TF_Adf1"/>
</dbReference>